<dbReference type="InterPro" id="IPR029066">
    <property type="entry name" value="PLP-binding_barrel"/>
</dbReference>
<dbReference type="PANTHER" id="PTHR43727">
    <property type="entry name" value="DIAMINOPIMELATE DECARBOXYLASE"/>
    <property type="match status" value="1"/>
</dbReference>
<dbReference type="Gene3D" id="2.40.37.10">
    <property type="entry name" value="Lyase, Ornithine Decarboxylase, Chain A, domain 1"/>
    <property type="match status" value="1"/>
</dbReference>
<evidence type="ECO:0000256" key="6">
    <source>
        <dbReference type="RuleBase" id="RU003737"/>
    </source>
</evidence>
<name>A0A158A044_9BURK</name>
<dbReference type="SUPFAM" id="SSF50621">
    <property type="entry name" value="Alanine racemase C-terminal domain-like"/>
    <property type="match status" value="1"/>
</dbReference>
<keyword evidence="2" id="KW-0210">Decarboxylase</keyword>
<dbReference type="Proteomes" id="UP000054870">
    <property type="component" value="Unassembled WGS sequence"/>
</dbReference>
<evidence type="ECO:0000256" key="2">
    <source>
        <dbReference type="ARBA" id="ARBA00022793"/>
    </source>
</evidence>
<proteinExistence type="inferred from homology"/>
<dbReference type="SUPFAM" id="SSF51419">
    <property type="entry name" value="PLP-binding barrel"/>
    <property type="match status" value="1"/>
</dbReference>
<comment type="caution">
    <text evidence="9">The sequence shown here is derived from an EMBL/GenBank/DDBJ whole genome shotgun (WGS) entry which is preliminary data.</text>
</comment>
<dbReference type="RefSeq" id="WP_061123464.1">
    <property type="nucleotide sequence ID" value="NZ_FCOF02000005.1"/>
</dbReference>
<dbReference type="GO" id="GO:0008836">
    <property type="term" value="F:diaminopimelate decarboxylase activity"/>
    <property type="evidence" value="ECO:0007669"/>
    <property type="project" value="InterPro"/>
</dbReference>
<organism evidence="9 10">
    <name type="scientific">Caballeronia catudaia</name>
    <dbReference type="NCBI Taxonomy" id="1777136"/>
    <lineage>
        <taxon>Bacteria</taxon>
        <taxon>Pseudomonadati</taxon>
        <taxon>Pseudomonadota</taxon>
        <taxon>Betaproteobacteria</taxon>
        <taxon>Burkholderiales</taxon>
        <taxon>Burkholderiaceae</taxon>
        <taxon>Caballeronia</taxon>
    </lineage>
</organism>
<feature type="modified residue" description="N6-(pyridoxal phosphate)lysine" evidence="5">
    <location>
        <position position="57"/>
    </location>
</feature>
<dbReference type="EMBL" id="FCOF02000005">
    <property type="protein sequence ID" value="SAK51135.1"/>
    <property type="molecule type" value="Genomic_DNA"/>
</dbReference>
<evidence type="ECO:0000259" key="8">
    <source>
        <dbReference type="Pfam" id="PF02784"/>
    </source>
</evidence>
<evidence type="ECO:0000313" key="10">
    <source>
        <dbReference type="Proteomes" id="UP000054870"/>
    </source>
</evidence>
<evidence type="ECO:0000256" key="1">
    <source>
        <dbReference type="ARBA" id="ARBA00001933"/>
    </source>
</evidence>
<keyword evidence="4" id="KW-0456">Lyase</keyword>
<evidence type="ECO:0000313" key="9">
    <source>
        <dbReference type="EMBL" id="SAK51135.1"/>
    </source>
</evidence>
<dbReference type="InterPro" id="IPR022644">
    <property type="entry name" value="De-COase2_N"/>
</dbReference>
<dbReference type="PRINTS" id="PR01179">
    <property type="entry name" value="ODADCRBXLASE"/>
</dbReference>
<reference evidence="9" key="1">
    <citation type="submission" date="2016-01" db="EMBL/GenBank/DDBJ databases">
        <authorList>
            <person name="Peeters C."/>
        </authorList>
    </citation>
    <scope>NUCLEOTIDE SEQUENCE [LARGE SCALE GENOMIC DNA]</scope>
    <source>
        <strain evidence="9">LMG 29318</strain>
    </source>
</reference>
<dbReference type="GO" id="GO:0009089">
    <property type="term" value="P:lysine biosynthetic process via diaminopimelate"/>
    <property type="evidence" value="ECO:0007669"/>
    <property type="project" value="InterPro"/>
</dbReference>
<evidence type="ECO:0000256" key="3">
    <source>
        <dbReference type="ARBA" id="ARBA00022898"/>
    </source>
</evidence>
<evidence type="ECO:0000259" key="7">
    <source>
        <dbReference type="Pfam" id="PF00278"/>
    </source>
</evidence>
<dbReference type="PANTHER" id="PTHR43727:SF2">
    <property type="entry name" value="GROUP IV DECARBOXYLASE"/>
    <property type="match status" value="1"/>
</dbReference>
<dbReference type="Gene3D" id="3.20.20.10">
    <property type="entry name" value="Alanine racemase"/>
    <property type="match status" value="1"/>
</dbReference>
<dbReference type="InterPro" id="IPR000183">
    <property type="entry name" value="Orn/DAP/Arg_de-COase"/>
</dbReference>
<sequence>MNNIESLKFLTAHEVAQIAGQFGTPCFVYDLETLQRRFRYFADLPHANGLVIRYSVKANPNRSILKIFDRLGAHFDVSSVWEARRVIGAGIAADKILMTAQEASSGWEELCREGMRFDAGSLAQLDAYGRAFPGAAVSMRINPGFGSGLVRKLTSGGAHSSFGIWIEQVDRALEIAAAHRLSIERLHFHIGSGHESSVLEDTVGLALALAARIPGVTTLDLGGGYRIAALRDDPQYDHRAMAARIAQRLTAFAASHGRKLLLELEPGTALAALAGSLVTRVIDKVDTGPAGYTFLKLDSGLSELMRPSYYGAVHPLVTVPLDDAPRGGPEHYVVSGHCCIAGDTLTPMPGDAEDILPQSMGCARPGDFVVVERAGGYAASMSVKNFNSYPEAPEVLRLAPGKFEVIRRRQSLEQMTQNEIDLPIAAIAERG</sequence>
<dbReference type="InterPro" id="IPR002986">
    <property type="entry name" value="DAP_deCOOHase_LysA"/>
</dbReference>
<feature type="domain" description="Orn/DAP/Arg decarboxylase 2 C-terminal" evidence="7">
    <location>
        <begin position="27"/>
        <end position="375"/>
    </location>
</feature>
<dbReference type="Pfam" id="PF02784">
    <property type="entry name" value="Orn_Arg_deC_N"/>
    <property type="match status" value="1"/>
</dbReference>
<dbReference type="OrthoDB" id="9802241at2"/>
<dbReference type="CDD" id="cd06828">
    <property type="entry name" value="PLPDE_III_DapDC"/>
    <property type="match status" value="1"/>
</dbReference>
<evidence type="ECO:0000256" key="4">
    <source>
        <dbReference type="ARBA" id="ARBA00023239"/>
    </source>
</evidence>
<dbReference type="AlphaFoldDB" id="A0A158A044"/>
<comment type="similarity">
    <text evidence="6">Belongs to the Orn/Lys/Arg decarboxylase class-II family.</text>
</comment>
<accession>A0A158A044</accession>
<dbReference type="Pfam" id="PF00278">
    <property type="entry name" value="Orn_DAP_Arg_deC"/>
    <property type="match status" value="1"/>
</dbReference>
<dbReference type="InterPro" id="IPR022643">
    <property type="entry name" value="De-COase2_C"/>
</dbReference>
<dbReference type="InterPro" id="IPR009006">
    <property type="entry name" value="Ala_racemase/Decarboxylase_C"/>
</dbReference>
<feature type="active site" description="Proton donor" evidence="5">
    <location>
        <position position="339"/>
    </location>
</feature>
<keyword evidence="3 5" id="KW-0663">Pyridoxal phosphate</keyword>
<protein>
    <submittedName>
        <fullName evidence="9">Diaminopimelate decarboxylase</fullName>
    </submittedName>
</protein>
<keyword evidence="10" id="KW-1185">Reference proteome</keyword>
<gene>
    <name evidence="9" type="ORF">AWB75_01513</name>
</gene>
<dbReference type="PRINTS" id="PR01181">
    <property type="entry name" value="DAPDCRBXLASE"/>
</dbReference>
<feature type="domain" description="Orn/DAP/Arg decarboxylase 2 N-terminal" evidence="8">
    <location>
        <begin position="34"/>
        <end position="272"/>
    </location>
</feature>
<comment type="cofactor">
    <cofactor evidence="1 5">
        <name>pyridoxal 5'-phosphate</name>
        <dbReference type="ChEBI" id="CHEBI:597326"/>
    </cofactor>
</comment>
<evidence type="ECO:0000256" key="5">
    <source>
        <dbReference type="PIRSR" id="PIRSR600183-50"/>
    </source>
</evidence>